<dbReference type="Pfam" id="PF01636">
    <property type="entry name" value="APH"/>
    <property type="match status" value="1"/>
</dbReference>
<evidence type="ECO:0000313" key="9">
    <source>
        <dbReference type="EMBL" id="MCU9592836.1"/>
    </source>
</evidence>
<dbReference type="PANTHER" id="PTHR34273">
    <property type="entry name" value="METHYLTHIORIBOSE KINASE"/>
    <property type="match status" value="1"/>
</dbReference>
<keyword evidence="5" id="KW-0547">Nucleotide-binding</keyword>
<protein>
    <recommendedName>
        <fullName evidence="3">S-methyl-5-thioribose kinase</fullName>
        <ecNumber evidence="3">2.7.1.100</ecNumber>
    </recommendedName>
</protein>
<dbReference type="PIRSF" id="PIRSF031134">
    <property type="entry name" value="MTRK"/>
    <property type="match status" value="1"/>
</dbReference>
<comment type="subunit">
    <text evidence="2">Homodimer.</text>
</comment>
<organism evidence="9 10">
    <name type="scientific">Pallidibacillus thermolactis</name>
    <dbReference type="NCBI Taxonomy" id="251051"/>
    <lineage>
        <taxon>Bacteria</taxon>
        <taxon>Bacillati</taxon>
        <taxon>Bacillota</taxon>
        <taxon>Bacilli</taxon>
        <taxon>Bacillales</taxon>
        <taxon>Bacillaceae</taxon>
        <taxon>Pallidibacillus</taxon>
    </lineage>
</organism>
<dbReference type="InterPro" id="IPR011009">
    <property type="entry name" value="Kinase-like_dom_sf"/>
</dbReference>
<feature type="domain" description="Aminoglycoside phosphotransferase" evidence="8">
    <location>
        <begin position="34"/>
        <end position="271"/>
    </location>
</feature>
<keyword evidence="4 9" id="KW-0808">Transferase</keyword>
<dbReference type="PANTHER" id="PTHR34273:SF2">
    <property type="entry name" value="METHYLTHIORIBOSE KINASE"/>
    <property type="match status" value="1"/>
</dbReference>
<evidence type="ECO:0000256" key="4">
    <source>
        <dbReference type="ARBA" id="ARBA00022679"/>
    </source>
</evidence>
<sequence>MSRFERYFLMNKDDVIEYVKEKTNLFSKDSVLTCEEIGDGNLNYVYRVSEAKTNTSIIVKHAGDVARISDDIVVSTNRINIEANILQLQAQYAPSLVPKVYVHDDIMNCFIMEDLSDHEIMRDALLSYKIFPKFADDITTFLVNTLLPTTDVVMDHKEKKKLLKKYINPDLCEITEDLVYTEPYNDINNRNILFEPNKEWIIKEIYNDDKLRLEVAKLKFDFMTHAQALIHGDLHTGSIFIKEDSTKVIDAEFAFYGPIGYDVGNVIANLVFAYVNGVTFHKTEFVNWLEQTIKDVLDLFIEKFSKSWDEYVTDIMAKEPGFKQWYIDQILESTAGVTGLELTRRIIGLAKVKDITSISDPNDRVRAERICLTLAKKLIKNRDTFKKGEHYLEELFHALNAQTYKG</sequence>
<gene>
    <name evidence="9" type="primary">mtnK</name>
    <name evidence="9" type="ORF">OEV82_00020</name>
</gene>
<evidence type="ECO:0000256" key="3">
    <source>
        <dbReference type="ARBA" id="ARBA00012128"/>
    </source>
</evidence>
<dbReference type="EMBL" id="JAOUSE010000001">
    <property type="protein sequence ID" value="MCU9592836.1"/>
    <property type="molecule type" value="Genomic_DNA"/>
</dbReference>
<comment type="caution">
    <text evidence="9">The sequence shown here is derived from an EMBL/GenBank/DDBJ whole genome shotgun (WGS) entry which is preliminary data.</text>
</comment>
<dbReference type="GO" id="GO:0046522">
    <property type="term" value="F:S-methyl-5-thioribose kinase activity"/>
    <property type="evidence" value="ECO:0007669"/>
    <property type="project" value="UniProtKB-EC"/>
</dbReference>
<reference evidence="9 10" key="1">
    <citation type="submission" date="2022-10" db="EMBL/GenBank/DDBJ databases">
        <title>Description of Fervidibacillus gen. nov. in the family Fervidibacillaceae fam. nov. with two species, Fervidibacillus albus sp. nov., and Fervidibacillus halotolerans sp. nov., isolated from tidal flat sediments.</title>
        <authorList>
            <person name="Kwon K.K."/>
            <person name="Yang S.-H."/>
        </authorList>
    </citation>
    <scope>NUCLEOTIDE SEQUENCE [LARGE SCALE GENOMIC DNA]</scope>
    <source>
        <strain evidence="9 10">DSM 23332</strain>
    </source>
</reference>
<evidence type="ECO:0000256" key="2">
    <source>
        <dbReference type="ARBA" id="ARBA00011738"/>
    </source>
</evidence>
<dbReference type="RefSeq" id="WP_263060603.1">
    <property type="nucleotide sequence ID" value="NZ_JAOUSE010000001.1"/>
</dbReference>
<dbReference type="Gene3D" id="3.30.200.20">
    <property type="entry name" value="Phosphorylase Kinase, domain 1"/>
    <property type="match status" value="1"/>
</dbReference>
<proteinExistence type="inferred from homology"/>
<dbReference type="InterPro" id="IPR009212">
    <property type="entry name" value="Methylthioribose_kinase"/>
</dbReference>
<evidence type="ECO:0000256" key="1">
    <source>
        <dbReference type="ARBA" id="ARBA00010165"/>
    </source>
</evidence>
<dbReference type="InterPro" id="IPR002575">
    <property type="entry name" value="Aminoglycoside_PTrfase"/>
</dbReference>
<evidence type="ECO:0000256" key="7">
    <source>
        <dbReference type="ARBA" id="ARBA00022840"/>
    </source>
</evidence>
<evidence type="ECO:0000256" key="6">
    <source>
        <dbReference type="ARBA" id="ARBA00022777"/>
    </source>
</evidence>
<name>A0ABT2WAX1_9BACI</name>
<accession>A0ABT2WAX1</accession>
<keyword evidence="7" id="KW-0067">ATP-binding</keyword>
<evidence type="ECO:0000313" key="10">
    <source>
        <dbReference type="Proteomes" id="UP001208656"/>
    </source>
</evidence>
<keyword evidence="6 9" id="KW-0418">Kinase</keyword>
<evidence type="ECO:0000259" key="8">
    <source>
        <dbReference type="Pfam" id="PF01636"/>
    </source>
</evidence>
<evidence type="ECO:0000256" key="5">
    <source>
        <dbReference type="ARBA" id="ARBA00022741"/>
    </source>
</evidence>
<keyword evidence="10" id="KW-1185">Reference proteome</keyword>
<dbReference type="Gene3D" id="3.90.1200.10">
    <property type="match status" value="1"/>
</dbReference>
<dbReference type="NCBIfam" id="TIGR01767">
    <property type="entry name" value="MTRK"/>
    <property type="match status" value="1"/>
</dbReference>
<dbReference type="EC" id="2.7.1.100" evidence="3"/>
<dbReference type="Proteomes" id="UP001208656">
    <property type="component" value="Unassembled WGS sequence"/>
</dbReference>
<comment type="similarity">
    <text evidence="1">Belongs to the methylthioribose kinase family.</text>
</comment>
<dbReference type="SUPFAM" id="SSF56112">
    <property type="entry name" value="Protein kinase-like (PK-like)"/>
    <property type="match status" value="1"/>
</dbReference>